<dbReference type="InterPro" id="IPR011990">
    <property type="entry name" value="TPR-like_helical_dom_sf"/>
</dbReference>
<dbReference type="InterPro" id="IPR052308">
    <property type="entry name" value="PPR_domain-containing"/>
</dbReference>
<keyword evidence="2" id="KW-1185">Reference proteome</keyword>
<evidence type="ECO:0000313" key="2">
    <source>
        <dbReference type="Proteomes" id="UP000094336"/>
    </source>
</evidence>
<gene>
    <name evidence="1" type="ORF">BABINDRAFT_8559</name>
</gene>
<accession>A0A1E3QPT1</accession>
<proteinExistence type="predicted"/>
<sequence length="564" mass="65493">MSKPYGPPTKKDFDNRQKALAERSRRELRYQYMRERLSDHDLFMNYQSRDFERIISLLGSLKVAKTPPSSPQNTIHAKAHYRELRPLPKDPTRETFGEYVAYLCRGRFYFRKSSQLNVGIVPRLILHLHSLENEEMKHCRSVDSFNNAMYYFAVRKGQLNVAKRLLLSMNIDGCVPNTASFNIVLQAISKYGARTHSQNPLKLAVGILETMRYMNVSADSETWRFVYDTMDNLMARQSVLRLVVDHNVPISRGLCRSVMADIVAARISPKLKATGTDLVAELADLVDTEIVHYDAAMVELVIQVALREGRYLQAYAVYEKYLTYNPRSPVRVRVTTMNVFLEQFAACGRIDLCWAIMNTIRYKSAHLVKPSPETYKHMLQGLYNAGITENWRANVHIILHTMRRKFGTVYLDRSISTLLVKFQVRDKFEDANEQGTLVVDGSRFSKEESRLYKRINLVLHWDRREFDTDVARMPPLSQFREVAHAVGYREVRPRVSVTDVTREEFRSLDHELQLVLREMWAEIEQFHKSTRKQAIQGAHRKKMRVLSGGVGPSLVRELRQRRIV</sequence>
<name>A0A1E3QPT1_9ASCO</name>
<dbReference type="Proteomes" id="UP000094336">
    <property type="component" value="Unassembled WGS sequence"/>
</dbReference>
<dbReference type="Gene3D" id="1.25.40.10">
    <property type="entry name" value="Tetratricopeptide repeat domain"/>
    <property type="match status" value="2"/>
</dbReference>
<reference evidence="2" key="1">
    <citation type="submission" date="2016-05" db="EMBL/GenBank/DDBJ databases">
        <title>Comparative genomics of biotechnologically important yeasts.</title>
        <authorList>
            <consortium name="DOE Joint Genome Institute"/>
            <person name="Riley R."/>
            <person name="Haridas S."/>
            <person name="Wolfe K.H."/>
            <person name="Lopes M.R."/>
            <person name="Hittinger C.T."/>
            <person name="Goker M."/>
            <person name="Salamov A."/>
            <person name="Wisecaver J."/>
            <person name="Long T.M."/>
            <person name="Aerts A.L."/>
            <person name="Barry K."/>
            <person name="Choi C."/>
            <person name="Clum A."/>
            <person name="Coughlan A.Y."/>
            <person name="Deshpande S."/>
            <person name="Douglass A.P."/>
            <person name="Hanson S.J."/>
            <person name="Klenk H.-P."/>
            <person name="Labutti K."/>
            <person name="Lapidus A."/>
            <person name="Lindquist E."/>
            <person name="Lipzen A."/>
            <person name="Meier-Kolthoff J.P."/>
            <person name="Ohm R.A."/>
            <person name="Otillar R.P."/>
            <person name="Pangilinan J."/>
            <person name="Peng Y."/>
            <person name="Rokas A."/>
            <person name="Rosa C.A."/>
            <person name="Scheuner C."/>
            <person name="Sibirny A.A."/>
            <person name="Slot J.C."/>
            <person name="Stielow J.B."/>
            <person name="Sun H."/>
            <person name="Kurtzman C.P."/>
            <person name="Blackwell M."/>
            <person name="Grigoriev I.V."/>
            <person name="Jeffries T.W."/>
        </authorList>
    </citation>
    <scope>NUCLEOTIDE SEQUENCE [LARGE SCALE GENOMIC DNA]</scope>
    <source>
        <strain evidence="2">NRRL Y-12698</strain>
    </source>
</reference>
<dbReference type="EMBL" id="KV454432">
    <property type="protein sequence ID" value="ODQ79660.1"/>
    <property type="molecule type" value="Genomic_DNA"/>
</dbReference>
<dbReference type="RefSeq" id="XP_018984988.1">
    <property type="nucleotide sequence ID" value="XM_019132826.1"/>
</dbReference>
<dbReference type="OrthoDB" id="185373at2759"/>
<dbReference type="PANTHER" id="PTHR47937">
    <property type="entry name" value="PLASTID TRANSCRIPTIONALLY ACTIVE CHROMOSOME 2-LIKE PROTEIN"/>
    <property type="match status" value="1"/>
</dbReference>
<organism evidence="1 2">
    <name type="scientific">Babjeviella inositovora NRRL Y-12698</name>
    <dbReference type="NCBI Taxonomy" id="984486"/>
    <lineage>
        <taxon>Eukaryota</taxon>
        <taxon>Fungi</taxon>
        <taxon>Dikarya</taxon>
        <taxon>Ascomycota</taxon>
        <taxon>Saccharomycotina</taxon>
        <taxon>Pichiomycetes</taxon>
        <taxon>Serinales incertae sedis</taxon>
        <taxon>Babjeviella</taxon>
    </lineage>
</organism>
<dbReference type="AlphaFoldDB" id="A0A1E3QPT1"/>
<dbReference type="PANTHER" id="PTHR47937:SF2">
    <property type="entry name" value="PENTATRICOPEPTIDE (PPR) REPEAT-CONTAINING PROTEIN, PF01535'-RELATED"/>
    <property type="match status" value="1"/>
</dbReference>
<evidence type="ECO:0000313" key="1">
    <source>
        <dbReference type="EMBL" id="ODQ79660.1"/>
    </source>
</evidence>
<protein>
    <submittedName>
        <fullName evidence="1">Uncharacterized protein</fullName>
    </submittedName>
</protein>
<dbReference type="STRING" id="984486.A0A1E3QPT1"/>
<dbReference type="GeneID" id="30150679"/>